<dbReference type="Gene3D" id="1.25.40.10">
    <property type="entry name" value="Tetratricopeptide repeat domain"/>
    <property type="match status" value="2"/>
</dbReference>
<name>A0ABM4BE36_HYDVU</name>
<dbReference type="InterPro" id="IPR011990">
    <property type="entry name" value="TPR-like_helical_dom_sf"/>
</dbReference>
<sequence length="441" mass="50397">MADVSDKEKNDSEFEDDEKIDVNEISKYNEISDIEPKKTIEEISNELNQDDNISGIFTENKSQLPPEELLNQLRVKSYKNNIELRKFDKICCLALSKIVYGEAHWKVAEAHVELAISYLKEKKFPQQTLKHVKLALDILLSVQEESSEVQLLLQKLYLAMGRAYNQLRKYKVAENCFQKAKVVSDRCNVCADMFLKVKVNIMSCLSKTACKMGQMGQAAECLENALTFADKISTNKNSKMAKLYIQIINLELMNDKHINVSTANEAGLNALKHLNISKNKKKTAQVHLLLSRVESKKEIVDYATVEYHIQEALKVHVEDNDMDQIISLQSMLCKVLIQQSRYTEAKEALLKCIEDCEINYGDMSVECAELYELIGSLSLEQKNFSHAMFYLTKAEEIFSGKSIHKARQEKLLKVIGIIRKASKDESMKTGSDKLKERPRFT</sequence>
<accession>A0ABM4BE36</accession>
<reference evidence="2" key="2">
    <citation type="submission" date="2025-08" db="UniProtKB">
        <authorList>
            <consortium name="RefSeq"/>
        </authorList>
    </citation>
    <scope>IDENTIFICATION</scope>
</reference>
<dbReference type="SUPFAM" id="SSF48452">
    <property type="entry name" value="TPR-like"/>
    <property type="match status" value="2"/>
</dbReference>
<dbReference type="RefSeq" id="XP_065647221.1">
    <property type="nucleotide sequence ID" value="XM_065791149.1"/>
</dbReference>
<dbReference type="Pfam" id="PF13181">
    <property type="entry name" value="TPR_8"/>
    <property type="match status" value="1"/>
</dbReference>
<organism evidence="1 2">
    <name type="scientific">Hydra vulgaris</name>
    <name type="common">Hydra</name>
    <name type="synonym">Hydra attenuata</name>
    <dbReference type="NCBI Taxonomy" id="6087"/>
    <lineage>
        <taxon>Eukaryota</taxon>
        <taxon>Metazoa</taxon>
        <taxon>Cnidaria</taxon>
        <taxon>Hydrozoa</taxon>
        <taxon>Hydroidolina</taxon>
        <taxon>Anthoathecata</taxon>
        <taxon>Aplanulata</taxon>
        <taxon>Hydridae</taxon>
        <taxon>Hydra</taxon>
    </lineage>
</organism>
<evidence type="ECO:0000313" key="1">
    <source>
        <dbReference type="Proteomes" id="UP001652625"/>
    </source>
</evidence>
<dbReference type="InterPro" id="IPR042621">
    <property type="entry name" value="TTC23/TTC23L"/>
</dbReference>
<reference evidence="1" key="1">
    <citation type="submission" date="2025-05" db="UniProtKB">
        <authorList>
            <consortium name="RefSeq"/>
        </authorList>
    </citation>
    <scope>NUCLEOTIDE SEQUENCE [LARGE SCALE GENOMIC DNA]</scope>
</reference>
<dbReference type="GeneID" id="101238604"/>
<keyword evidence="1" id="KW-1185">Reference proteome</keyword>
<dbReference type="Proteomes" id="UP001652625">
    <property type="component" value="Chromosome 02"/>
</dbReference>
<proteinExistence type="predicted"/>
<dbReference type="PANTHER" id="PTHR14485:SF2">
    <property type="entry name" value="FUNGAL STAND N-TERMINAL GOODBYE DOMAIN-CONTAINING PROTEIN"/>
    <property type="match status" value="1"/>
</dbReference>
<dbReference type="SMART" id="SM00028">
    <property type="entry name" value="TPR"/>
    <property type="match status" value="3"/>
</dbReference>
<protein>
    <submittedName>
        <fullName evidence="2">Tetratricopeptide repeat protein 23 isoform X2</fullName>
    </submittedName>
</protein>
<dbReference type="InterPro" id="IPR019734">
    <property type="entry name" value="TPR_rpt"/>
</dbReference>
<evidence type="ECO:0000313" key="2">
    <source>
        <dbReference type="RefSeq" id="XP_065647221.1"/>
    </source>
</evidence>
<gene>
    <name evidence="2" type="primary">LOC101238604</name>
</gene>
<dbReference type="PANTHER" id="PTHR14485">
    <property type="entry name" value="TETRATRICOPEPTIDE REPEAT PROTEIN 23"/>
    <property type="match status" value="1"/>
</dbReference>